<protein>
    <submittedName>
        <fullName evidence="1">Uncharacterized protein</fullName>
    </submittedName>
</protein>
<dbReference type="AlphaFoldDB" id="A0A5J9V5K4"/>
<reference evidence="1 2" key="1">
    <citation type="journal article" date="2019" name="Sci. Rep.">
        <title>A high-quality genome of Eragrostis curvula grass provides insights into Poaceae evolution and supports new strategies to enhance forage quality.</title>
        <authorList>
            <person name="Carballo J."/>
            <person name="Santos B.A.C.M."/>
            <person name="Zappacosta D."/>
            <person name="Garbus I."/>
            <person name="Selva J.P."/>
            <person name="Gallo C.A."/>
            <person name="Diaz A."/>
            <person name="Albertini E."/>
            <person name="Caccamo M."/>
            <person name="Echenique V."/>
        </authorList>
    </citation>
    <scope>NUCLEOTIDE SEQUENCE [LARGE SCALE GENOMIC DNA]</scope>
    <source>
        <strain evidence="2">cv. Victoria</strain>
        <tissue evidence="1">Leaf</tissue>
    </source>
</reference>
<accession>A0A5J9V5K4</accession>
<name>A0A5J9V5K4_9POAL</name>
<comment type="caution">
    <text evidence="1">The sequence shown here is derived from an EMBL/GenBank/DDBJ whole genome shotgun (WGS) entry which is preliminary data.</text>
</comment>
<dbReference type="Gramene" id="TVU30671">
    <property type="protein sequence ID" value="TVU30671"/>
    <property type="gene ID" value="EJB05_22304"/>
</dbReference>
<dbReference type="EMBL" id="RWGY01000011">
    <property type="protein sequence ID" value="TVU30671.1"/>
    <property type="molecule type" value="Genomic_DNA"/>
</dbReference>
<sequence>MPPPFGIGVPGDLPNGLKPNFTRGISPIDLFPCLHERDTISNCRCTTSSQYNRSISFSGEPMTQSSCLCRVPHH</sequence>
<organism evidence="1 2">
    <name type="scientific">Eragrostis curvula</name>
    <name type="common">weeping love grass</name>
    <dbReference type="NCBI Taxonomy" id="38414"/>
    <lineage>
        <taxon>Eukaryota</taxon>
        <taxon>Viridiplantae</taxon>
        <taxon>Streptophyta</taxon>
        <taxon>Embryophyta</taxon>
        <taxon>Tracheophyta</taxon>
        <taxon>Spermatophyta</taxon>
        <taxon>Magnoliopsida</taxon>
        <taxon>Liliopsida</taxon>
        <taxon>Poales</taxon>
        <taxon>Poaceae</taxon>
        <taxon>PACMAD clade</taxon>
        <taxon>Chloridoideae</taxon>
        <taxon>Eragrostideae</taxon>
        <taxon>Eragrostidinae</taxon>
        <taxon>Eragrostis</taxon>
    </lineage>
</organism>
<keyword evidence="2" id="KW-1185">Reference proteome</keyword>
<dbReference type="Proteomes" id="UP000324897">
    <property type="component" value="Chromosome 1"/>
</dbReference>
<feature type="non-terminal residue" evidence="1">
    <location>
        <position position="1"/>
    </location>
</feature>
<evidence type="ECO:0000313" key="1">
    <source>
        <dbReference type="EMBL" id="TVU30671.1"/>
    </source>
</evidence>
<gene>
    <name evidence="1" type="ORF">EJB05_22304</name>
</gene>
<evidence type="ECO:0000313" key="2">
    <source>
        <dbReference type="Proteomes" id="UP000324897"/>
    </source>
</evidence>
<proteinExistence type="predicted"/>